<organism evidence="1 2">
    <name type="scientific">Phlebia brevispora</name>
    <dbReference type="NCBI Taxonomy" id="194682"/>
    <lineage>
        <taxon>Eukaryota</taxon>
        <taxon>Fungi</taxon>
        <taxon>Dikarya</taxon>
        <taxon>Basidiomycota</taxon>
        <taxon>Agaricomycotina</taxon>
        <taxon>Agaricomycetes</taxon>
        <taxon>Polyporales</taxon>
        <taxon>Meruliaceae</taxon>
        <taxon>Phlebia</taxon>
    </lineage>
</organism>
<proteinExistence type="predicted"/>
<dbReference type="EMBL" id="JANHOG010001694">
    <property type="protein sequence ID" value="KAJ3533010.1"/>
    <property type="molecule type" value="Genomic_DNA"/>
</dbReference>
<keyword evidence="2" id="KW-1185">Reference proteome</keyword>
<evidence type="ECO:0000313" key="1">
    <source>
        <dbReference type="EMBL" id="KAJ3533010.1"/>
    </source>
</evidence>
<name>A0ACC1S6K1_9APHY</name>
<evidence type="ECO:0000313" key="2">
    <source>
        <dbReference type="Proteomes" id="UP001148662"/>
    </source>
</evidence>
<reference evidence="1" key="1">
    <citation type="submission" date="2022-07" db="EMBL/GenBank/DDBJ databases">
        <title>Genome Sequence of Phlebia brevispora.</title>
        <authorList>
            <person name="Buettner E."/>
        </authorList>
    </citation>
    <scope>NUCLEOTIDE SEQUENCE</scope>
    <source>
        <strain evidence="1">MPL23</strain>
    </source>
</reference>
<gene>
    <name evidence="1" type="ORF">NM688_g7345</name>
</gene>
<sequence length="182" mass="20711">MSFQVFTKEAIDGLKERSEDSGAGVSEEQRLYADKFFTNRNAIKALHPSLRGAGTILEDIRQKLVASYREAESDLSSIEHADGRSQPWDDRRIAQRGTAREIFYQSDKHNAALVGSCYFFRRMEYLHPSIAEIGRYLEDIQCILREAYGEAEQFIGGITFDMSISAIEYVTALGQSRQSRRI</sequence>
<protein>
    <submittedName>
        <fullName evidence="1">Uncharacterized protein</fullName>
    </submittedName>
</protein>
<dbReference type="Proteomes" id="UP001148662">
    <property type="component" value="Unassembled WGS sequence"/>
</dbReference>
<accession>A0ACC1S6K1</accession>
<comment type="caution">
    <text evidence="1">The sequence shown here is derived from an EMBL/GenBank/DDBJ whole genome shotgun (WGS) entry which is preliminary data.</text>
</comment>